<dbReference type="Gene3D" id="3.20.130.10">
    <property type="entry name" value="Fe-S hydro-lyase, tartrate dehydratase beta-type, catalytic domain"/>
    <property type="match status" value="1"/>
</dbReference>
<name>A0A9D0YWX1_9FIRM</name>
<dbReference type="PANTHER" id="PTHR43351:SF2">
    <property type="entry name" value="L(+)-TARTRATE DEHYDRATASE SUBUNIT BETA-RELATED"/>
    <property type="match status" value="1"/>
</dbReference>
<dbReference type="SUPFAM" id="SSF117457">
    <property type="entry name" value="FumA C-terminal domain-like"/>
    <property type="match status" value="1"/>
</dbReference>
<keyword evidence="2" id="KW-0456">Lyase</keyword>
<gene>
    <name evidence="4" type="ORF">IAA66_09155</name>
</gene>
<comment type="caution">
    <text evidence="4">The sequence shown here is derived from an EMBL/GenBank/DDBJ whole genome shotgun (WGS) entry which is preliminary data.</text>
</comment>
<evidence type="ECO:0000313" key="5">
    <source>
        <dbReference type="Proteomes" id="UP000886819"/>
    </source>
</evidence>
<dbReference type="Proteomes" id="UP000886819">
    <property type="component" value="Unassembled WGS sequence"/>
</dbReference>
<dbReference type="NCBIfam" id="TIGR00723">
    <property type="entry name" value="ttdB_fumA_fumB"/>
    <property type="match status" value="1"/>
</dbReference>
<organism evidence="4 5">
    <name type="scientific">Candidatus Avichristensenella intestinipullorum</name>
    <dbReference type="NCBI Taxonomy" id="2840693"/>
    <lineage>
        <taxon>Bacteria</taxon>
        <taxon>Bacillati</taxon>
        <taxon>Bacillota</taxon>
        <taxon>Clostridia</taxon>
        <taxon>Candidatus Avichristensenella</taxon>
    </lineage>
</organism>
<dbReference type="Pfam" id="PF05683">
    <property type="entry name" value="Fumerase_C"/>
    <property type="match status" value="1"/>
</dbReference>
<dbReference type="NCBIfam" id="NF005310">
    <property type="entry name" value="PRK06842.1"/>
    <property type="match status" value="1"/>
</dbReference>
<dbReference type="AlphaFoldDB" id="A0A9D0YWX1"/>
<comment type="similarity">
    <text evidence="1">Belongs to the class-I fumarase family.</text>
</comment>
<reference evidence="4" key="2">
    <citation type="journal article" date="2021" name="PeerJ">
        <title>Extensive microbial diversity within the chicken gut microbiome revealed by metagenomics and culture.</title>
        <authorList>
            <person name="Gilroy R."/>
            <person name="Ravi A."/>
            <person name="Getino M."/>
            <person name="Pursley I."/>
            <person name="Horton D.L."/>
            <person name="Alikhan N.F."/>
            <person name="Baker D."/>
            <person name="Gharbi K."/>
            <person name="Hall N."/>
            <person name="Watson M."/>
            <person name="Adriaenssens E.M."/>
            <person name="Foster-Nyarko E."/>
            <person name="Jarju S."/>
            <person name="Secka A."/>
            <person name="Antonio M."/>
            <person name="Oren A."/>
            <person name="Chaudhuri R.R."/>
            <person name="La Ragione R."/>
            <person name="Hildebrand F."/>
            <person name="Pallen M.J."/>
        </authorList>
    </citation>
    <scope>NUCLEOTIDE SEQUENCE</scope>
    <source>
        <strain evidence="4">ChiHile30-977</strain>
    </source>
</reference>
<feature type="domain" description="Fe-S hydro-lyase tartrate dehydratase beta-type catalytic" evidence="3">
    <location>
        <begin position="8"/>
        <end position="173"/>
    </location>
</feature>
<dbReference type="InterPro" id="IPR004647">
    <property type="entry name" value="Fe-S_hydro-lyase_TtdB-typ_cat"/>
</dbReference>
<evidence type="ECO:0000313" key="4">
    <source>
        <dbReference type="EMBL" id="HIQ63731.1"/>
    </source>
</evidence>
<protein>
    <submittedName>
        <fullName evidence="4">Fe-S-containing hydro-lyase</fullName>
    </submittedName>
</protein>
<accession>A0A9D0YWX1</accession>
<evidence type="ECO:0000256" key="2">
    <source>
        <dbReference type="ARBA" id="ARBA00023239"/>
    </source>
</evidence>
<dbReference type="EMBL" id="DVFI01000122">
    <property type="protein sequence ID" value="HIQ63731.1"/>
    <property type="molecule type" value="Genomic_DNA"/>
</dbReference>
<evidence type="ECO:0000259" key="3">
    <source>
        <dbReference type="Pfam" id="PF05683"/>
    </source>
</evidence>
<dbReference type="InterPro" id="IPR036660">
    <property type="entry name" value="Fe-S_hydroAse_TtdB_cat_sf"/>
</dbReference>
<dbReference type="PANTHER" id="PTHR43351">
    <property type="entry name" value="L(+)-TARTRATE DEHYDRATASE SUBUNIT BETA"/>
    <property type="match status" value="1"/>
</dbReference>
<evidence type="ECO:0000256" key="1">
    <source>
        <dbReference type="ARBA" id="ARBA00008876"/>
    </source>
</evidence>
<proteinExistence type="inferred from homology"/>
<reference evidence="4" key="1">
    <citation type="submission" date="2020-10" db="EMBL/GenBank/DDBJ databases">
        <authorList>
            <person name="Gilroy R."/>
        </authorList>
    </citation>
    <scope>NUCLEOTIDE SEQUENCE</scope>
    <source>
        <strain evidence="4">ChiHile30-977</strain>
    </source>
</reference>
<dbReference type="GO" id="GO:0016836">
    <property type="term" value="F:hydro-lyase activity"/>
    <property type="evidence" value="ECO:0007669"/>
    <property type="project" value="InterPro"/>
</dbReference>
<sequence length="181" mass="19387">MKRLTLPLSREDALSLRAGDTVLLSGTLYTGRDAAHKRLVALLEEGKPLPFPIEGQTIYYVGPAPARPGRPVGPAGPTTSYRMDAYTPALLRCGLRAMIGKGRRSPQVVAAMKEAGAVYFGATGGAAALISRAIVSAEVVCYEDLGAEAVHRFEVRDFPAVVLIDSQGNDLYEIGPEKYRL</sequence>